<evidence type="ECO:0008006" key="5">
    <source>
        <dbReference type="Google" id="ProtNLM"/>
    </source>
</evidence>
<evidence type="ECO:0000313" key="3">
    <source>
        <dbReference type="EMBL" id="GIJ43333.1"/>
    </source>
</evidence>
<evidence type="ECO:0000313" key="4">
    <source>
        <dbReference type="Proteomes" id="UP000619260"/>
    </source>
</evidence>
<dbReference type="InterPro" id="IPR003399">
    <property type="entry name" value="Mce/MlaD"/>
</dbReference>
<keyword evidence="4" id="KW-1185">Reference proteome</keyword>
<dbReference type="Pfam" id="PF11887">
    <property type="entry name" value="Mce4_CUP1"/>
    <property type="match status" value="1"/>
</dbReference>
<protein>
    <recommendedName>
        <fullName evidence="5">MCE family protein</fullName>
    </recommendedName>
</protein>
<dbReference type="Proteomes" id="UP000619260">
    <property type="component" value="Unassembled WGS sequence"/>
</dbReference>
<dbReference type="PANTHER" id="PTHR33371">
    <property type="entry name" value="INTERMEMBRANE PHOSPHOLIPID TRANSPORT SYSTEM BINDING PROTEIN MLAD-RELATED"/>
    <property type="match status" value="1"/>
</dbReference>
<dbReference type="EMBL" id="BOPF01000002">
    <property type="protein sequence ID" value="GIJ43333.1"/>
    <property type="molecule type" value="Genomic_DNA"/>
</dbReference>
<dbReference type="RefSeq" id="WP_203896925.1">
    <property type="nucleotide sequence ID" value="NZ_BOPF01000002.1"/>
</dbReference>
<reference evidence="3" key="1">
    <citation type="submission" date="2021-01" db="EMBL/GenBank/DDBJ databases">
        <title>Whole genome shotgun sequence of Virgisporangium aliadipatigenens NBRC 105644.</title>
        <authorList>
            <person name="Komaki H."/>
            <person name="Tamura T."/>
        </authorList>
    </citation>
    <scope>NUCLEOTIDE SEQUENCE</scope>
    <source>
        <strain evidence="3">NBRC 105644</strain>
    </source>
</reference>
<organism evidence="3 4">
    <name type="scientific">Virgisporangium aliadipatigenens</name>
    <dbReference type="NCBI Taxonomy" id="741659"/>
    <lineage>
        <taxon>Bacteria</taxon>
        <taxon>Bacillati</taxon>
        <taxon>Actinomycetota</taxon>
        <taxon>Actinomycetes</taxon>
        <taxon>Micromonosporales</taxon>
        <taxon>Micromonosporaceae</taxon>
        <taxon>Virgisporangium</taxon>
    </lineage>
</organism>
<dbReference type="InterPro" id="IPR005693">
    <property type="entry name" value="Mce"/>
</dbReference>
<dbReference type="InterPro" id="IPR024516">
    <property type="entry name" value="Mce_C"/>
</dbReference>
<name>A0A8J4DN94_9ACTN</name>
<evidence type="ECO:0000259" key="1">
    <source>
        <dbReference type="Pfam" id="PF02470"/>
    </source>
</evidence>
<dbReference type="InterPro" id="IPR052336">
    <property type="entry name" value="MlaD_Phospholipid_Transporter"/>
</dbReference>
<feature type="domain" description="Mammalian cell entry C-terminal" evidence="2">
    <location>
        <begin position="108"/>
        <end position="283"/>
    </location>
</feature>
<comment type="caution">
    <text evidence="3">The sequence shown here is derived from an EMBL/GenBank/DDBJ whole genome shotgun (WGS) entry which is preliminary data.</text>
</comment>
<dbReference type="GO" id="GO:0005576">
    <property type="term" value="C:extracellular region"/>
    <property type="evidence" value="ECO:0007669"/>
    <property type="project" value="TreeGrafter"/>
</dbReference>
<dbReference type="NCBIfam" id="TIGR00996">
    <property type="entry name" value="Mtu_fam_mce"/>
    <property type="match status" value="1"/>
</dbReference>
<sequence length="406" mass="42897">MRRRVALLTVIIVAVAVAIPVWRLQEPQRTLVAHFTRVIGIYPGSDVRVLGVKVGEVVSVRPEGRTVRVSLRYDRAQRFPADAQAVIVPPSIVSDRYVQLTPAWNGGAALPDGADLPVERTAAPLEIDDIYRALDEFNRALGPEGANADGALSDLLATGRANLEGNGADLNATLDGVSKALSTVSGARDDLFGTVANLQRLATALAQSDRYVRAFNQQLADVSEQLAAERDDLAAALRGLAQALGEVTTFVRDNRQALRDNVTALADITTVLARQQQAIVQILDVAPLALSNLNLAYNSRSGTLDTRDDLLGPYDPATYVCALLAENVPVPQVPRECVALAHTLNLKGLPLPDPLKRLLGLPGAAPPTPPGAGAEKPVTPPTVPGLPVDPGGVLDRTLGGILEGLT</sequence>
<dbReference type="AlphaFoldDB" id="A0A8J4DN94"/>
<evidence type="ECO:0000259" key="2">
    <source>
        <dbReference type="Pfam" id="PF11887"/>
    </source>
</evidence>
<gene>
    <name evidence="3" type="ORF">Val02_02190</name>
</gene>
<proteinExistence type="predicted"/>
<accession>A0A8J4DN94</accession>
<dbReference type="Pfam" id="PF02470">
    <property type="entry name" value="MlaD"/>
    <property type="match status" value="1"/>
</dbReference>
<feature type="domain" description="Mce/MlaD" evidence="1">
    <location>
        <begin position="29"/>
        <end position="102"/>
    </location>
</feature>
<dbReference type="PANTHER" id="PTHR33371:SF4">
    <property type="entry name" value="INTERMEMBRANE PHOSPHOLIPID TRANSPORT SYSTEM BINDING PROTEIN MLAD"/>
    <property type="match status" value="1"/>
</dbReference>